<feature type="compositionally biased region" description="Low complexity" evidence="1">
    <location>
        <begin position="54"/>
        <end position="73"/>
    </location>
</feature>
<dbReference type="CDD" id="cd00298">
    <property type="entry name" value="ACD_sHsps_p23-like"/>
    <property type="match status" value="1"/>
</dbReference>
<comment type="caution">
    <text evidence="2">The sequence shown here is derived from an EMBL/GenBank/DDBJ whole genome shotgun (WGS) entry which is preliminary data.</text>
</comment>
<reference evidence="2" key="1">
    <citation type="journal article" date="2023" name="Mol. Biol. Evol.">
        <title>Third-Generation Sequencing Reveals the Adaptive Role of the Epigenome in Three Deep-Sea Polychaetes.</title>
        <authorList>
            <person name="Perez M."/>
            <person name="Aroh O."/>
            <person name="Sun Y."/>
            <person name="Lan Y."/>
            <person name="Juniper S.K."/>
            <person name="Young C.R."/>
            <person name="Angers B."/>
            <person name="Qian P.Y."/>
        </authorList>
    </citation>
    <scope>NUCLEOTIDE SEQUENCE</scope>
    <source>
        <strain evidence="2">R07B-5</strain>
    </source>
</reference>
<dbReference type="EMBL" id="JAODUO010000096">
    <property type="protein sequence ID" value="KAK2189794.1"/>
    <property type="molecule type" value="Genomic_DNA"/>
</dbReference>
<protein>
    <submittedName>
        <fullName evidence="2">Uncharacterized protein</fullName>
    </submittedName>
</protein>
<gene>
    <name evidence="2" type="ORF">NP493_96g00004</name>
</gene>
<dbReference type="AlphaFoldDB" id="A0AAD9P7X3"/>
<name>A0AAD9P7X3_RIDPI</name>
<feature type="region of interest" description="Disordered" evidence="1">
    <location>
        <begin position="17"/>
        <end position="75"/>
    </location>
</feature>
<evidence type="ECO:0000313" key="3">
    <source>
        <dbReference type="Proteomes" id="UP001209878"/>
    </source>
</evidence>
<accession>A0AAD9P7X3</accession>
<feature type="region of interest" description="Disordered" evidence="1">
    <location>
        <begin position="164"/>
        <end position="194"/>
    </location>
</feature>
<feature type="region of interest" description="Disordered" evidence="1">
    <location>
        <begin position="90"/>
        <end position="116"/>
    </location>
</feature>
<organism evidence="2 3">
    <name type="scientific">Ridgeia piscesae</name>
    <name type="common">Tubeworm</name>
    <dbReference type="NCBI Taxonomy" id="27915"/>
    <lineage>
        <taxon>Eukaryota</taxon>
        <taxon>Metazoa</taxon>
        <taxon>Spiralia</taxon>
        <taxon>Lophotrochozoa</taxon>
        <taxon>Annelida</taxon>
        <taxon>Polychaeta</taxon>
        <taxon>Sedentaria</taxon>
        <taxon>Canalipalpata</taxon>
        <taxon>Sabellida</taxon>
        <taxon>Siboglinidae</taxon>
        <taxon>Ridgeia</taxon>
    </lineage>
</organism>
<evidence type="ECO:0000256" key="1">
    <source>
        <dbReference type="SAM" id="MobiDB-lite"/>
    </source>
</evidence>
<keyword evidence="3" id="KW-1185">Reference proteome</keyword>
<dbReference type="Proteomes" id="UP001209878">
    <property type="component" value="Unassembled WGS sequence"/>
</dbReference>
<feature type="compositionally biased region" description="Polar residues" evidence="1">
    <location>
        <begin position="29"/>
        <end position="53"/>
    </location>
</feature>
<evidence type="ECO:0000313" key="2">
    <source>
        <dbReference type="EMBL" id="KAK2189794.1"/>
    </source>
</evidence>
<proteinExistence type="predicted"/>
<sequence>MLGVPMRSHIAMVSITKPPQDLDLPDNMSVPNNYCRSPTSRAMARSNPSSPIDSPSGRRMPPRPRSAASSPGSWEESFLELSRGLELICGSPKQERRHQHATADSPRRQIRRGQSVPVIPRVGRSLSTGKVPDDGTTARLYCPVRVKHEESEDKLSEKLASICKADRSPSPSPCPTSDPSPRLFPVQPEPEPDMTLTRTSRAFRACVDIGPNTIDDVSVSVEDGMLRVRGLDNCCTLIAQRDLPPGVDVGRLVCRIDDGSLDVSEHPSVFMKSTLPLGSPAYRYCPLICEHGGDDGDQFKLVLHFPGEYHLHDLCVKTVDEQLIVSARPQRRDQEHSRHALVFAARCQLVIQLPAFVDTRTVTALLTTRNQLIVLSSTSTLSRCNTL</sequence>